<evidence type="ECO:0000259" key="7">
    <source>
        <dbReference type="Pfam" id="PF00892"/>
    </source>
</evidence>
<proteinExistence type="inferred from homology"/>
<feature type="domain" description="EamA" evidence="7">
    <location>
        <begin position="7"/>
        <end position="139"/>
    </location>
</feature>
<feature type="transmembrane region" description="Helical" evidence="6">
    <location>
        <begin position="151"/>
        <end position="170"/>
    </location>
</feature>
<feature type="transmembrane region" description="Helical" evidence="6">
    <location>
        <begin position="66"/>
        <end position="87"/>
    </location>
</feature>
<keyword evidence="3 6" id="KW-0812">Transmembrane</keyword>
<feature type="transmembrane region" description="Helical" evidence="6">
    <location>
        <begin position="182"/>
        <end position="202"/>
    </location>
</feature>
<feature type="transmembrane region" description="Helical" evidence="6">
    <location>
        <begin position="214"/>
        <end position="235"/>
    </location>
</feature>
<dbReference type="InterPro" id="IPR050638">
    <property type="entry name" value="AA-Vitamin_Transporters"/>
</dbReference>
<sequence length="320" mass="33570">MGLPEWIMLVVLSVAWGGAFLFYKLLDEANVPPFTIVLGRVGVAALALLPVLLVMRRAIPRSPSMWAQFLVLGAVNNVLPFSLIIVGEKQIDSGLASIFNATTPVFTALLAHLLSRDEKLSPNKVAGIVVALAGVVLLIGPNVIHGVNLTSIAQLACIGAAVTYGFGALYARRFRAQGIDPFVVSFGQLAASALIALPLALFEHPLAHLALPTAAWWAWIGLAIPSTAFAFVLYFRLIDVAGATNAASVTFLVPVSAVLLGTLVLGERLAPGTAAGMACIFAGLVALDGRIFARFRDAFGASKKTAIDVERCTASKTPAT</sequence>
<evidence type="ECO:0000256" key="4">
    <source>
        <dbReference type="ARBA" id="ARBA00022989"/>
    </source>
</evidence>
<protein>
    <submittedName>
        <fullName evidence="8">ABC transporter permease</fullName>
    </submittedName>
</protein>
<evidence type="ECO:0000256" key="6">
    <source>
        <dbReference type="SAM" id="Phobius"/>
    </source>
</evidence>
<feature type="transmembrane region" description="Helical" evidence="6">
    <location>
        <begin position="247"/>
        <end position="266"/>
    </location>
</feature>
<accession>A0AAN2CBI1</accession>
<organism evidence="8 9">
    <name type="scientific">Vulcanimicrobium alpinum</name>
    <dbReference type="NCBI Taxonomy" id="3016050"/>
    <lineage>
        <taxon>Bacteria</taxon>
        <taxon>Bacillati</taxon>
        <taxon>Vulcanimicrobiota</taxon>
        <taxon>Vulcanimicrobiia</taxon>
        <taxon>Vulcanimicrobiales</taxon>
        <taxon>Vulcanimicrobiaceae</taxon>
        <taxon>Vulcanimicrobium</taxon>
    </lineage>
</organism>
<evidence type="ECO:0000256" key="3">
    <source>
        <dbReference type="ARBA" id="ARBA00022692"/>
    </source>
</evidence>
<reference evidence="8 9" key="1">
    <citation type="journal article" date="2022" name="ISME Commun">
        <title>Vulcanimicrobium alpinus gen. nov. sp. nov., the first cultivated representative of the candidate phylum 'Eremiobacterota', is a metabolically versatile aerobic anoxygenic phototroph.</title>
        <authorList>
            <person name="Yabe S."/>
            <person name="Muto K."/>
            <person name="Abe K."/>
            <person name="Yokota A."/>
            <person name="Staudigel H."/>
            <person name="Tebo B.M."/>
        </authorList>
    </citation>
    <scope>NUCLEOTIDE SEQUENCE [LARGE SCALE GENOMIC DNA]</scope>
    <source>
        <strain evidence="8 9">WC8-2</strain>
    </source>
</reference>
<name>A0AAN2CBI1_UNVUL</name>
<evidence type="ECO:0000313" key="9">
    <source>
        <dbReference type="Proteomes" id="UP001317532"/>
    </source>
</evidence>
<dbReference type="InterPro" id="IPR037185">
    <property type="entry name" value="EmrE-like"/>
</dbReference>
<feature type="transmembrane region" description="Helical" evidence="6">
    <location>
        <begin position="32"/>
        <end position="54"/>
    </location>
</feature>
<keyword evidence="9" id="KW-1185">Reference proteome</keyword>
<feature type="domain" description="EamA" evidence="7">
    <location>
        <begin position="153"/>
        <end position="285"/>
    </location>
</feature>
<feature type="transmembrane region" description="Helical" evidence="6">
    <location>
        <begin position="125"/>
        <end position="145"/>
    </location>
</feature>
<dbReference type="PANTHER" id="PTHR32322">
    <property type="entry name" value="INNER MEMBRANE TRANSPORTER"/>
    <property type="match status" value="1"/>
</dbReference>
<dbReference type="AlphaFoldDB" id="A0AAN2CBI1"/>
<feature type="transmembrane region" description="Helical" evidence="6">
    <location>
        <begin position="7"/>
        <end position="26"/>
    </location>
</feature>
<evidence type="ECO:0000313" key="8">
    <source>
        <dbReference type="EMBL" id="BDE07812.1"/>
    </source>
</evidence>
<comment type="similarity">
    <text evidence="2">Belongs to the EamA transporter family.</text>
</comment>
<dbReference type="EMBL" id="AP025523">
    <property type="protein sequence ID" value="BDE07812.1"/>
    <property type="molecule type" value="Genomic_DNA"/>
</dbReference>
<feature type="transmembrane region" description="Helical" evidence="6">
    <location>
        <begin position="272"/>
        <end position="293"/>
    </location>
</feature>
<keyword evidence="4 6" id="KW-1133">Transmembrane helix</keyword>
<evidence type="ECO:0000256" key="2">
    <source>
        <dbReference type="ARBA" id="ARBA00007362"/>
    </source>
</evidence>
<dbReference type="KEGG" id="vab:WPS_30880"/>
<dbReference type="Proteomes" id="UP001317532">
    <property type="component" value="Chromosome"/>
</dbReference>
<dbReference type="PANTHER" id="PTHR32322:SF9">
    <property type="entry name" value="AMINO-ACID METABOLITE EFFLUX PUMP-RELATED"/>
    <property type="match status" value="1"/>
</dbReference>
<dbReference type="SUPFAM" id="SSF103481">
    <property type="entry name" value="Multidrug resistance efflux transporter EmrE"/>
    <property type="match status" value="2"/>
</dbReference>
<gene>
    <name evidence="8" type="ORF">WPS_30880</name>
</gene>
<evidence type="ECO:0000256" key="5">
    <source>
        <dbReference type="ARBA" id="ARBA00023136"/>
    </source>
</evidence>
<dbReference type="Pfam" id="PF00892">
    <property type="entry name" value="EamA"/>
    <property type="match status" value="2"/>
</dbReference>
<dbReference type="GO" id="GO:0016020">
    <property type="term" value="C:membrane"/>
    <property type="evidence" value="ECO:0007669"/>
    <property type="project" value="UniProtKB-SubCell"/>
</dbReference>
<dbReference type="InterPro" id="IPR000620">
    <property type="entry name" value="EamA_dom"/>
</dbReference>
<evidence type="ECO:0000256" key="1">
    <source>
        <dbReference type="ARBA" id="ARBA00004141"/>
    </source>
</evidence>
<comment type="subcellular location">
    <subcellularLocation>
        <location evidence="1">Membrane</location>
        <topology evidence="1">Multi-pass membrane protein</topology>
    </subcellularLocation>
</comment>
<keyword evidence="5 6" id="KW-0472">Membrane</keyword>